<sequence>MTSSNPPISGDTRLFAIIGDPIAQAKSPALFNRLFAELGANAVLVPLQVPAAQLPVAIAGLKALANLDGIVVTVPHKVAILEHLDLLGVHVQAVGAANCMRRLADGRWQGEMYDGAGFVAGLQAQDIQCVDQRVFLTGCGGAGKAVAHALAGAGIAAIRLVDSDPSRQHELARQLRAIHPRLQVSEGGHADTEHDLAINATPCGMAAGDPLPFAIDGLRPDAIVADLIMKPERTPLLLAAESRGHRIHLGRHLLENQAALVTRFFGLQETPVTASTPHPGENP</sequence>
<dbReference type="SUPFAM" id="SSF53223">
    <property type="entry name" value="Aminoacid dehydrogenase-like, N-terminal domain"/>
    <property type="match status" value="1"/>
</dbReference>
<comment type="caution">
    <text evidence="6">The sequence shown here is derived from an EMBL/GenBank/DDBJ whole genome shotgun (WGS) entry which is preliminary data.</text>
</comment>
<protein>
    <submittedName>
        <fullName evidence="6">Shikimate dehydrogenase</fullName>
    </submittedName>
</protein>
<evidence type="ECO:0000313" key="6">
    <source>
        <dbReference type="EMBL" id="MEJ8855751.1"/>
    </source>
</evidence>
<dbReference type="Gene3D" id="3.40.50.10860">
    <property type="entry name" value="Leucine Dehydrogenase, chain A, domain 1"/>
    <property type="match status" value="1"/>
</dbReference>
<dbReference type="InterPro" id="IPR000594">
    <property type="entry name" value="ThiF_NAD_FAD-bd"/>
</dbReference>
<feature type="domain" description="THIF-type NAD/FAD binding fold" evidence="4">
    <location>
        <begin position="131"/>
        <end position="175"/>
    </location>
</feature>
<feature type="domain" description="Shikimate dehydrogenase substrate binding N-terminal" evidence="5">
    <location>
        <begin position="17"/>
        <end position="99"/>
    </location>
</feature>
<evidence type="ECO:0000256" key="1">
    <source>
        <dbReference type="ARBA" id="ARBA00004871"/>
    </source>
</evidence>
<dbReference type="EMBL" id="JBBKZS010000005">
    <property type="protein sequence ID" value="MEJ8855751.1"/>
    <property type="molecule type" value="Genomic_DNA"/>
</dbReference>
<proteinExistence type="predicted"/>
<keyword evidence="3" id="KW-0057">Aromatic amino acid biosynthesis</keyword>
<dbReference type="InterPro" id="IPR046346">
    <property type="entry name" value="Aminoacid_DH-like_N_sf"/>
</dbReference>
<organism evidence="6 7">
    <name type="scientific">Variovorax robiniae</name>
    <dbReference type="NCBI Taxonomy" id="1836199"/>
    <lineage>
        <taxon>Bacteria</taxon>
        <taxon>Pseudomonadati</taxon>
        <taxon>Pseudomonadota</taxon>
        <taxon>Betaproteobacteria</taxon>
        <taxon>Burkholderiales</taxon>
        <taxon>Comamonadaceae</taxon>
        <taxon>Variovorax</taxon>
    </lineage>
</organism>
<dbReference type="SUPFAM" id="SSF51735">
    <property type="entry name" value="NAD(P)-binding Rossmann-fold domains"/>
    <property type="match status" value="1"/>
</dbReference>
<dbReference type="RefSeq" id="WP_340335829.1">
    <property type="nucleotide sequence ID" value="NZ_JBBKZS010000005.1"/>
</dbReference>
<keyword evidence="7" id="KW-1185">Reference proteome</keyword>
<evidence type="ECO:0000256" key="3">
    <source>
        <dbReference type="ARBA" id="ARBA00023141"/>
    </source>
</evidence>
<dbReference type="Gene3D" id="3.40.50.720">
    <property type="entry name" value="NAD(P)-binding Rossmann-like Domain"/>
    <property type="match status" value="1"/>
</dbReference>
<keyword evidence="2" id="KW-0560">Oxidoreductase</keyword>
<evidence type="ECO:0000259" key="4">
    <source>
        <dbReference type="Pfam" id="PF00899"/>
    </source>
</evidence>
<evidence type="ECO:0000313" key="7">
    <source>
        <dbReference type="Proteomes" id="UP001367030"/>
    </source>
</evidence>
<gene>
    <name evidence="6" type="ORF">WKW79_14300</name>
</gene>
<accession>A0ABU8X7Q8</accession>
<dbReference type="Pfam" id="PF08501">
    <property type="entry name" value="Shikimate_dh_N"/>
    <property type="match status" value="1"/>
</dbReference>
<dbReference type="InterPro" id="IPR022893">
    <property type="entry name" value="Shikimate_DH_fam"/>
</dbReference>
<comment type="pathway">
    <text evidence="1">Metabolic intermediate biosynthesis; chorismate biosynthesis; chorismate from D-erythrose 4-phosphate and phosphoenolpyruvate: step 4/7.</text>
</comment>
<reference evidence="6 7" key="1">
    <citation type="submission" date="2024-03" db="EMBL/GenBank/DDBJ databases">
        <title>Novel species of the genus Variovorax.</title>
        <authorList>
            <person name="Liu Q."/>
            <person name="Xin Y.-H."/>
        </authorList>
    </citation>
    <scope>NUCLEOTIDE SEQUENCE [LARGE SCALE GENOMIC DNA]</scope>
    <source>
        <strain evidence="6 7">KACC 18901</strain>
    </source>
</reference>
<dbReference type="CDD" id="cd01065">
    <property type="entry name" value="NAD_bind_Shikimate_DH"/>
    <property type="match status" value="1"/>
</dbReference>
<dbReference type="PANTHER" id="PTHR21089:SF1">
    <property type="entry name" value="BIFUNCTIONAL 3-DEHYDROQUINATE DEHYDRATASE_SHIKIMATE DEHYDROGENASE, CHLOROPLASTIC"/>
    <property type="match status" value="1"/>
</dbReference>
<evidence type="ECO:0000259" key="5">
    <source>
        <dbReference type="Pfam" id="PF08501"/>
    </source>
</evidence>
<dbReference type="InterPro" id="IPR013708">
    <property type="entry name" value="Shikimate_DH-bd_N"/>
</dbReference>
<dbReference type="PANTHER" id="PTHR21089">
    <property type="entry name" value="SHIKIMATE DEHYDROGENASE"/>
    <property type="match status" value="1"/>
</dbReference>
<dbReference type="InterPro" id="IPR036291">
    <property type="entry name" value="NAD(P)-bd_dom_sf"/>
</dbReference>
<dbReference type="Proteomes" id="UP001367030">
    <property type="component" value="Unassembled WGS sequence"/>
</dbReference>
<dbReference type="Pfam" id="PF00899">
    <property type="entry name" value="ThiF"/>
    <property type="match status" value="1"/>
</dbReference>
<name>A0ABU8X7Q8_9BURK</name>
<evidence type="ECO:0000256" key="2">
    <source>
        <dbReference type="ARBA" id="ARBA00023002"/>
    </source>
</evidence>
<keyword evidence="3" id="KW-0028">Amino-acid biosynthesis</keyword>